<accession>A0A7S0B707</accession>
<name>A0A7S0B707_9DINO</name>
<evidence type="ECO:0000256" key="4">
    <source>
        <dbReference type="SAM" id="MobiDB-lite"/>
    </source>
</evidence>
<dbReference type="PANTHER" id="PTHR22761">
    <property type="entry name" value="CHARGED MULTIVESICULAR BODY PROTEIN"/>
    <property type="match status" value="1"/>
</dbReference>
<proteinExistence type="inferred from homology"/>
<protein>
    <recommendedName>
        <fullName evidence="6">Charged multivesicular body protein 5</fullName>
    </recommendedName>
</protein>
<feature type="region of interest" description="Disordered" evidence="4">
    <location>
        <begin position="1"/>
        <end position="23"/>
    </location>
</feature>
<evidence type="ECO:0000256" key="1">
    <source>
        <dbReference type="ARBA" id="ARBA00006190"/>
    </source>
</evidence>
<dbReference type="PANTHER" id="PTHR22761:SF12">
    <property type="entry name" value="CHARGED MULTIVESICULAR BODY PROTEIN 5"/>
    <property type="match status" value="1"/>
</dbReference>
<dbReference type="GO" id="GO:0006900">
    <property type="term" value="P:vesicle budding from membrane"/>
    <property type="evidence" value="ECO:0007669"/>
    <property type="project" value="TreeGrafter"/>
</dbReference>
<dbReference type="EMBL" id="HBEG01047671">
    <property type="protein sequence ID" value="CAD8385335.1"/>
    <property type="molecule type" value="Transcribed_RNA"/>
</dbReference>
<evidence type="ECO:0000256" key="2">
    <source>
        <dbReference type="ARBA" id="ARBA00023054"/>
    </source>
</evidence>
<evidence type="ECO:0000313" key="5">
    <source>
        <dbReference type="EMBL" id="CAD8385335.1"/>
    </source>
</evidence>
<sequence length="221" mass="23431">MRRLFGTSKDQGKQPATAAPSLDDAAAKISAQVQNLDDMIAKADEEIKQLVSKGGSNPSAKQRALQAMKRKKMYEQQRDQLLGTQFNVETLKFQQDQADITLTAVAAMKAGQDQLKKQTEQINVGAVDKLRDDMEELADEMKAIGEALGGASLVDGAEDDELAAEFAKMEEEMAAEALAGSIGGPKPMEASLEDEYARLAAEASSSAAPVRGEAVPSAGTG</sequence>
<organism evidence="5">
    <name type="scientific">Pyrodinium bahamense</name>
    <dbReference type="NCBI Taxonomy" id="73915"/>
    <lineage>
        <taxon>Eukaryota</taxon>
        <taxon>Sar</taxon>
        <taxon>Alveolata</taxon>
        <taxon>Dinophyceae</taxon>
        <taxon>Gonyaulacales</taxon>
        <taxon>Pyrocystaceae</taxon>
        <taxon>Pyrodinium</taxon>
    </lineage>
</organism>
<dbReference type="Gene3D" id="1.10.287.1060">
    <property type="entry name" value="ESAT-6-like"/>
    <property type="match status" value="1"/>
</dbReference>
<dbReference type="AlphaFoldDB" id="A0A7S0B707"/>
<evidence type="ECO:0000256" key="3">
    <source>
        <dbReference type="SAM" id="Coils"/>
    </source>
</evidence>
<keyword evidence="2 3" id="KW-0175">Coiled coil</keyword>
<evidence type="ECO:0008006" key="6">
    <source>
        <dbReference type="Google" id="ProtNLM"/>
    </source>
</evidence>
<feature type="region of interest" description="Disordered" evidence="4">
    <location>
        <begin position="179"/>
        <end position="221"/>
    </location>
</feature>
<reference evidence="5" key="1">
    <citation type="submission" date="2021-01" db="EMBL/GenBank/DDBJ databases">
        <authorList>
            <person name="Corre E."/>
            <person name="Pelletier E."/>
            <person name="Niang G."/>
            <person name="Scheremetjew M."/>
            <person name="Finn R."/>
            <person name="Kale V."/>
            <person name="Holt S."/>
            <person name="Cochrane G."/>
            <person name="Meng A."/>
            <person name="Brown T."/>
            <person name="Cohen L."/>
        </authorList>
    </citation>
    <scope>NUCLEOTIDE SEQUENCE</scope>
    <source>
        <strain evidence="5">Pbaha01</strain>
    </source>
</reference>
<dbReference type="Pfam" id="PF03357">
    <property type="entry name" value="Snf7"/>
    <property type="match status" value="1"/>
</dbReference>
<dbReference type="GO" id="GO:0005771">
    <property type="term" value="C:multivesicular body"/>
    <property type="evidence" value="ECO:0007669"/>
    <property type="project" value="TreeGrafter"/>
</dbReference>
<dbReference type="Gene3D" id="6.10.250.1710">
    <property type="match status" value="1"/>
</dbReference>
<dbReference type="InterPro" id="IPR005024">
    <property type="entry name" value="Snf7_fam"/>
</dbReference>
<dbReference type="GO" id="GO:0032511">
    <property type="term" value="P:late endosome to vacuole transport via multivesicular body sorting pathway"/>
    <property type="evidence" value="ECO:0007669"/>
    <property type="project" value="TreeGrafter"/>
</dbReference>
<comment type="similarity">
    <text evidence="1">Belongs to the SNF7 family.</text>
</comment>
<gene>
    <name evidence="5" type="ORF">PBAH0796_LOCUS29023</name>
</gene>
<feature type="coiled-coil region" evidence="3">
    <location>
        <begin position="26"/>
        <end position="53"/>
    </location>
</feature>